<sequence length="86" mass="10308">MVYRQDAVLIRWEWLILQRKRVASTELFSIGYDAEKSQLEVELLNGSIYLYSGVARMIYEELMASKTKYRYYASYIKNSFPYEKTQ</sequence>
<gene>
    <name evidence="2" type="ORF">PEC302110_16590</name>
</gene>
<evidence type="ECO:0000259" key="1">
    <source>
        <dbReference type="Pfam" id="PF13619"/>
    </source>
</evidence>
<keyword evidence="3" id="KW-1185">Reference proteome</keyword>
<dbReference type="Proteomes" id="UP001377830">
    <property type="component" value="Chromosome"/>
</dbReference>
<dbReference type="KEGG" id="parl:PEC302110_16590"/>
<name>A0AAN0KA15_9GAMM</name>
<evidence type="ECO:0000313" key="3">
    <source>
        <dbReference type="Proteomes" id="UP001377830"/>
    </source>
</evidence>
<organism evidence="2 3">
    <name type="scientific">Pectobacterium araliae</name>
    <dbReference type="NCBI Taxonomy" id="3073862"/>
    <lineage>
        <taxon>Bacteria</taxon>
        <taxon>Pseudomonadati</taxon>
        <taxon>Pseudomonadota</taxon>
        <taxon>Gammaproteobacteria</taxon>
        <taxon>Enterobacterales</taxon>
        <taxon>Pectobacteriaceae</taxon>
        <taxon>Pectobacterium</taxon>
    </lineage>
</organism>
<dbReference type="Pfam" id="PF13619">
    <property type="entry name" value="KTSC"/>
    <property type="match status" value="1"/>
</dbReference>
<reference evidence="3" key="1">
    <citation type="journal article" date="2024" name="Int. J. Syst. Evol. Microbiol.">
        <title>Pectobacterium araliae sp. nov., a pathogen causing bacterial soft rot of Japanese angelica tree in Japan.</title>
        <authorList>
            <person name="Sawada H."/>
            <person name="Someya N."/>
            <person name="Morohoshi T."/>
            <person name="Ono M."/>
            <person name="Satou M."/>
        </authorList>
    </citation>
    <scope>NUCLEOTIDE SEQUENCE [LARGE SCALE GENOMIC DNA]</scope>
    <source>
        <strain evidence="3">MAFF 302110</strain>
    </source>
</reference>
<dbReference type="AlphaFoldDB" id="A0AAN0KA15"/>
<protein>
    <recommendedName>
        <fullName evidence="1">KTSC domain-containing protein</fullName>
    </recommendedName>
</protein>
<dbReference type="InterPro" id="IPR025309">
    <property type="entry name" value="KTSC_dom"/>
</dbReference>
<dbReference type="EMBL" id="AP028908">
    <property type="protein sequence ID" value="BES84562.1"/>
    <property type="molecule type" value="Genomic_DNA"/>
</dbReference>
<accession>A0AAN0KA15</accession>
<feature type="domain" description="KTSC" evidence="1">
    <location>
        <begin position="24"/>
        <end position="80"/>
    </location>
</feature>
<evidence type="ECO:0000313" key="2">
    <source>
        <dbReference type="EMBL" id="BES84562.1"/>
    </source>
</evidence>
<proteinExistence type="predicted"/>